<dbReference type="InterPro" id="IPR005501">
    <property type="entry name" value="LamB/YcsF/PxpA-like"/>
</dbReference>
<dbReference type="InterPro" id="IPR011330">
    <property type="entry name" value="Glyco_hydro/deAcase_b/a-brl"/>
</dbReference>
<dbReference type="EMBL" id="JBHTNH010000020">
    <property type="protein sequence ID" value="MFD1361884.1"/>
    <property type="molecule type" value="Genomic_DNA"/>
</dbReference>
<dbReference type="RefSeq" id="WP_382399883.1">
    <property type="nucleotide sequence ID" value="NZ_JBHTNH010000020.1"/>
</dbReference>
<comment type="caution">
    <text evidence="2">The sequence shown here is derived from an EMBL/GenBank/DDBJ whole genome shotgun (WGS) entry which is preliminary data.</text>
</comment>
<accession>A0ABW3ZUH4</accession>
<protein>
    <recommendedName>
        <fullName evidence="1">5-oxoprolinase subunit A</fullName>
        <shortName evidence="1">5-OPase subunit A</shortName>
        <ecNumber evidence="1">3.5.2.9</ecNumber>
    </recommendedName>
    <alternativeName>
        <fullName evidence="1">5-oxoprolinase (ATP-hydrolyzing) subunit A</fullName>
    </alternativeName>
</protein>
<dbReference type="NCBIfam" id="NF003816">
    <property type="entry name" value="PRK05406.1-5"/>
    <property type="match status" value="1"/>
</dbReference>
<dbReference type="HAMAP" id="MF_00691">
    <property type="entry name" value="PxpA"/>
    <property type="match status" value="1"/>
</dbReference>
<keyword evidence="1" id="KW-0547">Nucleotide-binding</keyword>
<dbReference type="SUPFAM" id="SSF88713">
    <property type="entry name" value="Glycoside hydrolase/deacetylase"/>
    <property type="match status" value="1"/>
</dbReference>
<dbReference type="NCBIfam" id="NF003814">
    <property type="entry name" value="PRK05406.1-3"/>
    <property type="match status" value="1"/>
</dbReference>
<comment type="similarity">
    <text evidence="1">Belongs to the LamB/PxpA family.</text>
</comment>
<evidence type="ECO:0000256" key="1">
    <source>
        <dbReference type="HAMAP-Rule" id="MF_00691"/>
    </source>
</evidence>
<organism evidence="2 3">
    <name type="scientific">Lentibacillus salinarum</name>
    <dbReference type="NCBI Taxonomy" id="446820"/>
    <lineage>
        <taxon>Bacteria</taxon>
        <taxon>Bacillati</taxon>
        <taxon>Bacillota</taxon>
        <taxon>Bacilli</taxon>
        <taxon>Bacillales</taxon>
        <taxon>Bacillaceae</taxon>
        <taxon>Lentibacillus</taxon>
    </lineage>
</organism>
<evidence type="ECO:0000313" key="3">
    <source>
        <dbReference type="Proteomes" id="UP001597178"/>
    </source>
</evidence>
<comment type="catalytic activity">
    <reaction evidence="1">
        <text>5-oxo-L-proline + ATP + 2 H2O = L-glutamate + ADP + phosphate + H(+)</text>
        <dbReference type="Rhea" id="RHEA:10348"/>
        <dbReference type="ChEBI" id="CHEBI:15377"/>
        <dbReference type="ChEBI" id="CHEBI:15378"/>
        <dbReference type="ChEBI" id="CHEBI:29985"/>
        <dbReference type="ChEBI" id="CHEBI:30616"/>
        <dbReference type="ChEBI" id="CHEBI:43474"/>
        <dbReference type="ChEBI" id="CHEBI:58402"/>
        <dbReference type="ChEBI" id="CHEBI:456216"/>
        <dbReference type="EC" id="3.5.2.9"/>
    </reaction>
</comment>
<name>A0ABW3ZUH4_9BACI</name>
<proteinExistence type="inferred from homology"/>
<sequence length="255" mass="27633">MANYQIDLNSDIGESFGPYTIGLDDDILNVITSANIACGYHAGDHNTMYETVRTAKANGVGIGAHPGLPDLQGFGRRHIAVDPEDVYRFVTYQIGALKGFCLVHHVEMNHVKAHGALYNMAATDAAIAEAIAKAVKDVDRHLILFGLSGSELIRAGQNHGLTTASEVFADRTYQPNGTLTPRSEKQAMITDPDQAVQQVLEMIYDNRVIAVDGTPVDINADTVCVHGDNPHALKFVEQLRGRLSEEGIDIRRVGA</sequence>
<comment type="function">
    <text evidence="1">Catalyzes the cleavage of 5-oxoproline to form L-glutamate coupled to the hydrolysis of ATP to ADP and inorganic phosphate.</text>
</comment>
<keyword evidence="1" id="KW-0067">ATP-binding</keyword>
<dbReference type="EC" id="3.5.2.9" evidence="1"/>
<evidence type="ECO:0000313" key="2">
    <source>
        <dbReference type="EMBL" id="MFD1361884.1"/>
    </source>
</evidence>
<reference evidence="3" key="1">
    <citation type="journal article" date="2019" name="Int. J. Syst. Evol. Microbiol.">
        <title>The Global Catalogue of Microorganisms (GCM) 10K type strain sequencing project: providing services to taxonomists for standard genome sequencing and annotation.</title>
        <authorList>
            <consortium name="The Broad Institute Genomics Platform"/>
            <consortium name="The Broad Institute Genome Sequencing Center for Infectious Disease"/>
            <person name="Wu L."/>
            <person name="Ma J."/>
        </authorList>
    </citation>
    <scope>NUCLEOTIDE SEQUENCE [LARGE SCALE GENOMIC DNA]</scope>
    <source>
        <strain evidence="3">CCUG 54822</strain>
    </source>
</reference>
<dbReference type="PANTHER" id="PTHR30292:SF0">
    <property type="entry name" value="5-OXOPROLINASE SUBUNIT A"/>
    <property type="match status" value="1"/>
</dbReference>
<keyword evidence="1" id="KW-0378">Hydrolase</keyword>
<dbReference type="PANTHER" id="PTHR30292">
    <property type="entry name" value="UNCHARACTERIZED PROTEIN YBGL-RELATED"/>
    <property type="match status" value="1"/>
</dbReference>
<dbReference type="Proteomes" id="UP001597178">
    <property type="component" value="Unassembled WGS sequence"/>
</dbReference>
<dbReference type="CDD" id="cd10787">
    <property type="entry name" value="LamB_YcsF_like"/>
    <property type="match status" value="1"/>
</dbReference>
<dbReference type="Pfam" id="PF03746">
    <property type="entry name" value="LamB_YcsF"/>
    <property type="match status" value="1"/>
</dbReference>
<gene>
    <name evidence="1" type="primary">pxpA</name>
    <name evidence="2" type="ORF">ACFQ4A_09485</name>
</gene>
<keyword evidence="3" id="KW-1185">Reference proteome</keyword>
<dbReference type="Gene3D" id="3.20.20.370">
    <property type="entry name" value="Glycoside hydrolase/deacetylase"/>
    <property type="match status" value="1"/>
</dbReference>
<comment type="subunit">
    <text evidence="1">Forms a complex composed of PxpA, PxpB and PxpC.</text>
</comment>